<evidence type="ECO:0000256" key="5">
    <source>
        <dbReference type="NCBIfam" id="TIGR02228"/>
    </source>
</evidence>
<keyword evidence="2 7" id="KW-0812">Transmembrane</keyword>
<dbReference type="Pfam" id="PF02557">
    <property type="entry name" value="VanY"/>
    <property type="match status" value="1"/>
</dbReference>
<dbReference type="GO" id="GO:0009003">
    <property type="term" value="F:signal peptidase activity"/>
    <property type="evidence" value="ECO:0007669"/>
    <property type="project" value="UniProtKB-EC"/>
</dbReference>
<dbReference type="EMBL" id="CP031165">
    <property type="protein sequence ID" value="AXV05078.1"/>
    <property type="molecule type" value="Genomic_DNA"/>
</dbReference>
<dbReference type="KEGG" id="euz:DVS28_a0371"/>
<dbReference type="OrthoDB" id="5496837at2"/>
<dbReference type="CDD" id="cd06530">
    <property type="entry name" value="S26_SPase_I"/>
    <property type="match status" value="1"/>
</dbReference>
<evidence type="ECO:0000256" key="7">
    <source>
        <dbReference type="SAM" id="Phobius"/>
    </source>
</evidence>
<keyword evidence="4 7" id="KW-0472">Membrane</keyword>
<dbReference type="InterPro" id="IPR036286">
    <property type="entry name" value="LexA/Signal_pep-like_sf"/>
</dbReference>
<evidence type="ECO:0000256" key="4">
    <source>
        <dbReference type="ARBA" id="ARBA00023136"/>
    </source>
</evidence>
<evidence type="ECO:0000259" key="8">
    <source>
        <dbReference type="Pfam" id="PF02557"/>
    </source>
</evidence>
<feature type="transmembrane region" description="Helical" evidence="7">
    <location>
        <begin position="32"/>
        <end position="53"/>
    </location>
</feature>
<dbReference type="InterPro" id="IPR001733">
    <property type="entry name" value="Peptidase_S26B"/>
</dbReference>
<accession>A0A346XS81</accession>
<dbReference type="GO" id="GO:0004252">
    <property type="term" value="F:serine-type endopeptidase activity"/>
    <property type="evidence" value="ECO:0007669"/>
    <property type="project" value="UniProtKB-UniRule"/>
</dbReference>
<dbReference type="InterPro" id="IPR013783">
    <property type="entry name" value="Ig-like_fold"/>
</dbReference>
<keyword evidence="3 7" id="KW-1133">Transmembrane helix</keyword>
<dbReference type="SUPFAM" id="SSF51306">
    <property type="entry name" value="LexA/Signal peptidase"/>
    <property type="match status" value="1"/>
</dbReference>
<keyword evidence="10" id="KW-1185">Reference proteome</keyword>
<feature type="region of interest" description="Disordered" evidence="6">
    <location>
        <begin position="192"/>
        <end position="217"/>
    </location>
</feature>
<dbReference type="InterPro" id="IPR019533">
    <property type="entry name" value="Peptidase_S26"/>
</dbReference>
<dbReference type="NCBIfam" id="TIGR02228">
    <property type="entry name" value="sigpep_I_arch"/>
    <property type="match status" value="1"/>
</dbReference>
<evidence type="ECO:0000313" key="10">
    <source>
        <dbReference type="Proteomes" id="UP000264006"/>
    </source>
</evidence>
<dbReference type="SUPFAM" id="SSF49265">
    <property type="entry name" value="Fibronectin type III"/>
    <property type="match status" value="1"/>
</dbReference>
<dbReference type="GO" id="GO:0016020">
    <property type="term" value="C:membrane"/>
    <property type="evidence" value="ECO:0007669"/>
    <property type="project" value="UniProtKB-SubCell"/>
</dbReference>
<keyword evidence="9" id="KW-0645">Protease</keyword>
<dbReference type="Proteomes" id="UP000264006">
    <property type="component" value="Chromosome"/>
</dbReference>
<feature type="domain" description="D-alanyl-D-alanine carboxypeptidase-like core" evidence="8">
    <location>
        <begin position="654"/>
        <end position="757"/>
    </location>
</feature>
<name>A0A346XS81_9ACTN</name>
<dbReference type="SUPFAM" id="SSF55166">
    <property type="entry name" value="Hedgehog/DD-peptidase"/>
    <property type="match status" value="1"/>
</dbReference>
<feature type="transmembrane region" description="Helical" evidence="7">
    <location>
        <begin position="168"/>
        <end position="185"/>
    </location>
</feature>
<evidence type="ECO:0000256" key="6">
    <source>
        <dbReference type="SAM" id="MobiDB-lite"/>
    </source>
</evidence>
<evidence type="ECO:0000256" key="1">
    <source>
        <dbReference type="ARBA" id="ARBA00004370"/>
    </source>
</evidence>
<feature type="transmembrane region" description="Helical" evidence="7">
    <location>
        <begin position="297"/>
        <end position="320"/>
    </location>
</feature>
<dbReference type="InterPro" id="IPR036116">
    <property type="entry name" value="FN3_sf"/>
</dbReference>
<gene>
    <name evidence="9" type="ORF">DVS28_a0371</name>
</gene>
<organism evidence="9 10">
    <name type="scientific">Euzebya pacifica</name>
    <dbReference type="NCBI Taxonomy" id="1608957"/>
    <lineage>
        <taxon>Bacteria</taxon>
        <taxon>Bacillati</taxon>
        <taxon>Actinomycetota</taxon>
        <taxon>Nitriliruptoria</taxon>
        <taxon>Euzebyales</taxon>
    </lineage>
</organism>
<dbReference type="GO" id="GO:0005975">
    <property type="term" value="P:carbohydrate metabolic process"/>
    <property type="evidence" value="ECO:0007669"/>
    <property type="project" value="UniProtKB-ARBA"/>
</dbReference>
<protein>
    <recommendedName>
        <fullName evidence="5">Signal peptidase I</fullName>
        <ecNumber evidence="5">3.4.21.89</ecNumber>
    </recommendedName>
</protein>
<dbReference type="EC" id="3.4.21.89" evidence="5"/>
<dbReference type="GO" id="GO:0006465">
    <property type="term" value="P:signal peptide processing"/>
    <property type="evidence" value="ECO:0007669"/>
    <property type="project" value="UniProtKB-UniRule"/>
</dbReference>
<feature type="compositionally biased region" description="Basic residues" evidence="6">
    <location>
        <begin position="206"/>
        <end position="217"/>
    </location>
</feature>
<dbReference type="Gene3D" id="2.60.40.10">
    <property type="entry name" value="Immunoglobulins"/>
    <property type="match status" value="1"/>
</dbReference>
<evidence type="ECO:0000256" key="2">
    <source>
        <dbReference type="ARBA" id="ARBA00022692"/>
    </source>
</evidence>
<comment type="subcellular location">
    <subcellularLocation>
        <location evidence="1">Membrane</location>
    </subcellularLocation>
</comment>
<keyword evidence="9" id="KW-0121">Carboxypeptidase</keyword>
<keyword evidence="9" id="KW-0378">Hydrolase</keyword>
<dbReference type="AlphaFoldDB" id="A0A346XS81"/>
<reference evidence="9 10" key="1">
    <citation type="submission" date="2018-09" db="EMBL/GenBank/DDBJ databases">
        <title>Complete genome sequence of Euzebya sp. DY32-46 isolated from seawater of Pacific Ocean.</title>
        <authorList>
            <person name="Xu L."/>
            <person name="Wu Y.-H."/>
            <person name="Xu X.-W."/>
        </authorList>
    </citation>
    <scope>NUCLEOTIDE SEQUENCE [LARGE SCALE GENOMIC DNA]</scope>
    <source>
        <strain evidence="9 10">DY32-46</strain>
    </source>
</reference>
<dbReference type="CDD" id="cd14814">
    <property type="entry name" value="Peptidase_M15"/>
    <property type="match status" value="1"/>
</dbReference>
<dbReference type="GO" id="GO:0004180">
    <property type="term" value="F:carboxypeptidase activity"/>
    <property type="evidence" value="ECO:0007669"/>
    <property type="project" value="UniProtKB-KW"/>
</dbReference>
<dbReference type="Gene3D" id="3.30.1380.10">
    <property type="match status" value="1"/>
</dbReference>
<feature type="compositionally biased region" description="Low complexity" evidence="6">
    <location>
        <begin position="193"/>
        <end position="205"/>
    </location>
</feature>
<evidence type="ECO:0000256" key="3">
    <source>
        <dbReference type="ARBA" id="ARBA00022989"/>
    </source>
</evidence>
<sequence length="758" mass="79618">MTEMAGASPDATVSVPVVSRSRPDNRLLWRRVVVLVAAATYLWVLVCLALWVLGPMVGFRWQPVMIDAGSMTPAINPGDVVLVDTDADVDDLSPGTVITFEDPAWDDLLVTHRIVEQLDDGAYRTRGDGSAVADSTSIQPEAILGSGRLLVPFIGLPMLWVDQDPTAAGVWVLMTLTAWLVVARVKELARPLTGGDADAPAGGTSARRRRPRGRIARAARRVSGGPTPIAGLVRRWGPTTLSAVTAGLLVTELGPLPIAWPLFILLVDPCGPHLPIGRWHRRWREGRVTRRLAPAPLGGTALSVVMVVVTLASTATFVAASANPTNSFAAATLAPPTNLTATQSCSGTTPTVTLNWTPTASPDADGYSLTRGATNLGPVTPGTASSHVDTGTANNTAYTWTLTTLDGDWTSTPATVSLTTNCSVPLSAIVAQNASGEYPMTVPSYVQVGDLLVVFLGADEHQNHSAPAGWTLHRSKDAFASNQFVRLWYRIATAGDAGTTQTFTVRAGVGAATMLVYDGVDQSSPFVSTSDHQDPSTATLVQNEVTTADPDTTVVGLWFQSTSTTITPPGGMAVRAQGTAGTRTILAADEVVAAVGPTGTRTATSAASSAWGGFLVALRPASGGFASVRSAIPPADGRNGRLDPDALASITDHHRLQGDAAVAFLSMDAAIQADLGLSLTDRITDSYRTYEQQVDVAARKGLYSQGGLAATPGTSNHGMGRAVDLDVSGGVGQWLVDNAGRYGFRTIPREPWHWEYVR</sequence>
<proteinExistence type="predicted"/>
<dbReference type="InterPro" id="IPR003709">
    <property type="entry name" value="VanY-like_core_dom"/>
</dbReference>
<dbReference type="InterPro" id="IPR009045">
    <property type="entry name" value="Zn_M74/Hedgehog-like"/>
</dbReference>
<evidence type="ECO:0000313" key="9">
    <source>
        <dbReference type="EMBL" id="AXV05078.1"/>
    </source>
</evidence>